<evidence type="ECO:0000256" key="1">
    <source>
        <dbReference type="SAM" id="MobiDB-lite"/>
    </source>
</evidence>
<dbReference type="HOGENOM" id="CLU_020336_31_2_11"/>
<dbReference type="STRING" id="1229780.BN381_80360"/>
<proteinExistence type="predicted"/>
<dbReference type="PANTHER" id="PTHR43194:SF2">
    <property type="entry name" value="PEROXISOMAL MEMBRANE PROTEIN LPX1"/>
    <property type="match status" value="1"/>
</dbReference>
<dbReference type="GO" id="GO:0016787">
    <property type="term" value="F:hydrolase activity"/>
    <property type="evidence" value="ECO:0007669"/>
    <property type="project" value="UniProtKB-KW"/>
</dbReference>
<dbReference type="eggNOG" id="COG0596">
    <property type="taxonomic scope" value="Bacteria"/>
</dbReference>
<dbReference type="AlphaFoldDB" id="R4Z585"/>
<keyword evidence="3" id="KW-0378">Hydrolase</keyword>
<dbReference type="InterPro" id="IPR029058">
    <property type="entry name" value="AB_hydrolase_fold"/>
</dbReference>
<dbReference type="EMBL" id="CANL01000078">
    <property type="protein sequence ID" value="CCM65830.1"/>
    <property type="molecule type" value="Genomic_DNA"/>
</dbReference>
<accession>R4Z585</accession>
<evidence type="ECO:0000313" key="3">
    <source>
        <dbReference type="EMBL" id="CCM65830.1"/>
    </source>
</evidence>
<sequence>MTRDDEDRDFDSGDSQGVLHPDRPEFVYDEFAYFAQNRAEYNLGGPQPPNVTRHRVSFDDGRPDLSFLRWGSGTPQWVFLHGGAQNAHTWDTVLLALSDPARNPILGTDPTVDAVAFDLPGHGHSAWRSDARYDPQTNAETVAMAMAQLNFEPETVVGMSLGGLTATALVAANPELCRRLALIDITPGVTRDKAADVHAFIEGPQSFAGFGEIFDRTLEFNPTRSTDSLRRGILHNAHRTEDGSWQWNYDRRPMGQRPNGAHGDLWGDVSAITRPLLLVRGATSPVVDDDDEAELRRRQPDARVCTVVGAGHSVQGDRPVELASLLTSFSVGAEVPSRIE</sequence>
<gene>
    <name evidence="3" type="ORF">BN381_80360</name>
</gene>
<protein>
    <submittedName>
        <fullName evidence="3">Putative Alpha/beta hydrolase fold protein</fullName>
    </submittedName>
</protein>
<dbReference type="InterPro" id="IPR000073">
    <property type="entry name" value="AB_hydrolase_1"/>
</dbReference>
<keyword evidence="4" id="KW-1185">Reference proteome</keyword>
<evidence type="ECO:0000313" key="4">
    <source>
        <dbReference type="Proteomes" id="UP000018291"/>
    </source>
</evidence>
<dbReference type="PANTHER" id="PTHR43194">
    <property type="entry name" value="HYDROLASE ALPHA/BETA FOLD FAMILY"/>
    <property type="match status" value="1"/>
</dbReference>
<feature type="region of interest" description="Disordered" evidence="1">
    <location>
        <begin position="1"/>
        <end position="21"/>
    </location>
</feature>
<dbReference type="SUPFAM" id="SSF53474">
    <property type="entry name" value="alpha/beta-Hydrolases"/>
    <property type="match status" value="1"/>
</dbReference>
<dbReference type="InterPro" id="IPR050228">
    <property type="entry name" value="Carboxylesterase_BioH"/>
</dbReference>
<comment type="caution">
    <text evidence="3">The sequence shown here is derived from an EMBL/GenBank/DDBJ whole genome shotgun (WGS) entry which is preliminary data.</text>
</comment>
<dbReference type="Gene3D" id="3.40.50.1820">
    <property type="entry name" value="alpha/beta hydrolase"/>
    <property type="match status" value="1"/>
</dbReference>
<organism evidence="3 4">
    <name type="scientific">Candidatus Neomicrothrix parvicella RN1</name>
    <dbReference type="NCBI Taxonomy" id="1229780"/>
    <lineage>
        <taxon>Bacteria</taxon>
        <taxon>Bacillati</taxon>
        <taxon>Actinomycetota</taxon>
        <taxon>Acidimicrobiia</taxon>
        <taxon>Acidimicrobiales</taxon>
        <taxon>Microthrixaceae</taxon>
        <taxon>Candidatus Neomicrothrix</taxon>
    </lineage>
</organism>
<reference evidence="3 4" key="1">
    <citation type="journal article" date="2013" name="ISME J.">
        <title>Metabolic model for the filamentous 'Candidatus Microthrix parvicella' based on genomic and metagenomic analyses.</title>
        <authorList>
            <person name="Jon McIlroy S."/>
            <person name="Kristiansen R."/>
            <person name="Albertsen M."/>
            <person name="Michael Karst S."/>
            <person name="Rossetti S."/>
            <person name="Lund Nielsen J."/>
            <person name="Tandoi V."/>
            <person name="James Seviour R."/>
            <person name="Nielsen P.H."/>
        </authorList>
    </citation>
    <scope>NUCLEOTIDE SEQUENCE [LARGE SCALE GENOMIC DNA]</scope>
    <source>
        <strain evidence="3 4">RN1</strain>
    </source>
</reference>
<dbReference type="Proteomes" id="UP000018291">
    <property type="component" value="Unassembled WGS sequence"/>
</dbReference>
<evidence type="ECO:0000259" key="2">
    <source>
        <dbReference type="Pfam" id="PF00561"/>
    </source>
</evidence>
<dbReference type="RefSeq" id="WP_012230928.1">
    <property type="nucleotide sequence ID" value="NZ_HG422565.1"/>
</dbReference>
<dbReference type="Pfam" id="PF00561">
    <property type="entry name" value="Abhydrolase_1"/>
    <property type="match status" value="1"/>
</dbReference>
<feature type="domain" description="AB hydrolase-1" evidence="2">
    <location>
        <begin position="78"/>
        <end position="319"/>
    </location>
</feature>
<name>R4Z585_9ACTN</name>